<feature type="transmembrane region" description="Helical" evidence="2">
    <location>
        <begin position="12"/>
        <end position="32"/>
    </location>
</feature>
<dbReference type="Pfam" id="PF03399">
    <property type="entry name" value="SAC3_GANP"/>
    <property type="match status" value="1"/>
</dbReference>
<proteinExistence type="predicted"/>
<evidence type="ECO:0000256" key="1">
    <source>
        <dbReference type="SAM" id="MobiDB-lite"/>
    </source>
</evidence>
<reference evidence="4 5" key="1">
    <citation type="journal article" date="2012" name="BMC Genomics">
        <title>Comparative genomic analysis of human infective Trypanosoma cruzi lineages with the bat-restricted subspecies T. cruzi marinkellei.</title>
        <authorList>
            <person name="Franzen O."/>
            <person name="Talavera-Lopez C."/>
            <person name="Ochaya S."/>
            <person name="Butler C.E."/>
            <person name="Messenger L.A."/>
            <person name="Lewis M.D."/>
            <person name="Llewellyn M.S."/>
            <person name="Marinkelle C.J."/>
            <person name="Tyler K.M."/>
            <person name="Miles M.A."/>
            <person name="Andersson B."/>
        </authorList>
    </citation>
    <scope>NUCLEOTIDE SEQUENCE [LARGE SCALE GENOMIC DNA]</scope>
    <source>
        <strain evidence="4 5">B7</strain>
    </source>
</reference>
<dbReference type="PANTHER" id="PTHR12436">
    <property type="entry name" value="80 KDA MCM3-ASSOCIATED PROTEIN"/>
    <property type="match status" value="1"/>
</dbReference>
<keyword evidence="2" id="KW-0472">Membrane</keyword>
<evidence type="ECO:0000313" key="5">
    <source>
        <dbReference type="Proteomes" id="UP000007350"/>
    </source>
</evidence>
<keyword evidence="5" id="KW-1185">Reference proteome</keyword>
<gene>
    <name evidence="4" type="ORF">MOQ_004265</name>
</gene>
<dbReference type="Proteomes" id="UP000007350">
    <property type="component" value="Unassembled WGS sequence"/>
</dbReference>
<dbReference type="GO" id="GO:0005634">
    <property type="term" value="C:nucleus"/>
    <property type="evidence" value="ECO:0007669"/>
    <property type="project" value="TreeGrafter"/>
</dbReference>
<dbReference type="InterPro" id="IPR045107">
    <property type="entry name" value="SAC3/GANP/THP3"/>
</dbReference>
<sequence length="646" mass="73505">MYTHICLAVKFEFFFSLFFGFYPFMHCVIVAVQEVVWRMKPASYLSCDFLTSHGVPMTKPLRDWLNRASYLSKTRTTEADRRKYERWAVGVVEDALRAPGGIEGKDWTRVSPVMPANAEDREPTFLRDGNVPGREGDSVTQPGVDHRTLLFTECMRRAPSELRSFVVQAINMIDMEVASGRRRYDALTFMELIQAAQELQRVYQAQMEAQRRMTSPFAQMVAAPSPTESEQRKHLAPGKVSRPHPEGEERDMERERPSKTRRGELYSQRVDDAVGPASVDSERTGVFFRDLVSCNTSTPSSRPFIGKSQELERTYSRYEPTPVDIRPRDVLVKALAFVLAKAKDKLEKENTLASARYLNEQLKGLRQDLRVQNIVDGFAVDVYERHALICLELGDIGEFNQCQASLKKLYEGLSDVKETSISDFFCYRLAYLSLGGQHDALATELIIYTNTITKSAKTPENASSRVKKTDLRWTIKLCTACEDGDCGTICRALMALPRGMHLLLKIYLQKCRLRWLREALNCIRGMVSMRLVMAFMGSIPVERHKGEEAAGAEGEDTHFWLDGSFAEAEEALRQFFEMIKFPLPQRFSFAEEIRRDMTKRHPQFGGEVHRSEKDITVVDAAALFKCVDGYIAFLSTRRDVGIGSTE</sequence>
<dbReference type="Gene3D" id="1.25.40.990">
    <property type="match status" value="1"/>
</dbReference>
<dbReference type="AlphaFoldDB" id="K2NSD1"/>
<protein>
    <recommendedName>
        <fullName evidence="3">SAC3/GANP/THP3 conserved domain-containing protein</fullName>
    </recommendedName>
</protein>
<dbReference type="InterPro" id="IPR005062">
    <property type="entry name" value="SAC3/GANP/THP3_conserved"/>
</dbReference>
<feature type="region of interest" description="Disordered" evidence="1">
    <location>
        <begin position="220"/>
        <end position="267"/>
    </location>
</feature>
<feature type="domain" description="SAC3/GANP/THP3 conserved" evidence="3">
    <location>
        <begin position="317"/>
        <end position="521"/>
    </location>
</feature>
<feature type="region of interest" description="Disordered" evidence="1">
    <location>
        <begin position="123"/>
        <end position="142"/>
    </location>
</feature>
<evidence type="ECO:0000259" key="3">
    <source>
        <dbReference type="Pfam" id="PF03399"/>
    </source>
</evidence>
<evidence type="ECO:0000313" key="4">
    <source>
        <dbReference type="EMBL" id="EKF31892.1"/>
    </source>
</evidence>
<dbReference type="PANTHER" id="PTHR12436:SF4">
    <property type="entry name" value="LEUKOCYTE RECEPTOR CLUSTER MEMBER 8"/>
    <property type="match status" value="1"/>
</dbReference>
<evidence type="ECO:0000256" key="2">
    <source>
        <dbReference type="SAM" id="Phobius"/>
    </source>
</evidence>
<keyword evidence="2" id="KW-1133">Transmembrane helix</keyword>
<feature type="compositionally biased region" description="Basic and acidic residues" evidence="1">
    <location>
        <begin position="243"/>
        <end position="267"/>
    </location>
</feature>
<keyword evidence="2" id="KW-0812">Transmembrane</keyword>
<accession>K2NSD1</accession>
<dbReference type="OrthoDB" id="199574at2759"/>
<name>K2NSD1_TRYCR</name>
<dbReference type="EMBL" id="AHKC01010551">
    <property type="protein sequence ID" value="EKF31892.1"/>
    <property type="molecule type" value="Genomic_DNA"/>
</dbReference>
<comment type="caution">
    <text evidence="4">The sequence shown here is derived from an EMBL/GenBank/DDBJ whole genome shotgun (WGS) entry which is preliminary data.</text>
</comment>
<organism evidence="4 5">
    <name type="scientific">Trypanosoma cruzi marinkellei</name>
    <dbReference type="NCBI Taxonomy" id="85056"/>
    <lineage>
        <taxon>Eukaryota</taxon>
        <taxon>Discoba</taxon>
        <taxon>Euglenozoa</taxon>
        <taxon>Kinetoplastea</taxon>
        <taxon>Metakinetoplastina</taxon>
        <taxon>Trypanosomatida</taxon>
        <taxon>Trypanosomatidae</taxon>
        <taxon>Trypanosoma</taxon>
        <taxon>Schizotrypanum</taxon>
    </lineage>
</organism>